<dbReference type="CDD" id="cd05387">
    <property type="entry name" value="BY-kinase"/>
    <property type="match status" value="1"/>
</dbReference>
<dbReference type="SUPFAM" id="SSF52540">
    <property type="entry name" value="P-loop containing nucleoside triphosphate hydrolases"/>
    <property type="match status" value="1"/>
</dbReference>
<dbReference type="InterPro" id="IPR032807">
    <property type="entry name" value="GNVR"/>
</dbReference>
<protein>
    <recommendedName>
        <fullName evidence="2">non-specific protein-tyrosine kinase</fullName>
        <ecNumber evidence="2">2.7.10.2</ecNumber>
    </recommendedName>
</protein>
<keyword evidence="5" id="KW-0418">Kinase</keyword>
<evidence type="ECO:0000259" key="12">
    <source>
        <dbReference type="Pfam" id="PF13807"/>
    </source>
</evidence>
<organism evidence="13 14">
    <name type="scientific">Flavobacterium paronense</name>
    <dbReference type="NCBI Taxonomy" id="1392775"/>
    <lineage>
        <taxon>Bacteria</taxon>
        <taxon>Pseudomonadati</taxon>
        <taxon>Bacteroidota</taxon>
        <taxon>Flavobacteriia</taxon>
        <taxon>Flavobacteriales</taxon>
        <taxon>Flavobacteriaceae</taxon>
        <taxon>Flavobacterium</taxon>
    </lineage>
</organism>
<feature type="domain" description="Tyrosine-protein kinase G-rich" evidence="12">
    <location>
        <begin position="441"/>
        <end position="508"/>
    </location>
</feature>
<proteinExistence type="inferred from homology"/>
<feature type="transmembrane region" description="Helical" evidence="10">
    <location>
        <begin position="26"/>
        <end position="45"/>
    </location>
</feature>
<reference evidence="13 14" key="1">
    <citation type="submission" date="2024-09" db="EMBL/GenBank/DDBJ databases">
        <authorList>
            <person name="Sun Q."/>
            <person name="Mori K."/>
        </authorList>
    </citation>
    <scope>NUCLEOTIDE SEQUENCE [LARGE SCALE GENOMIC DNA]</scope>
    <source>
        <strain evidence="13 14">CECT 8460</strain>
    </source>
</reference>
<sequence length="802" mass="90801">MENSQLEQEKQNSFDFLEHFFLYLRYWHYFLLSVIVCFFIVKYYLNHTVSIYETKAKVKIIDDSKSGFTLPNSPIALFSRNKVNLDNEIEVLKSYRLLEQVCKSLNLNNQYYNVGYLNNIEIWKNRPFTIDWLEDASKMENKSISFEIEIANNGYKVITSSSSASAKIYPFNTVQYLGNLPYKLSLKIGTDLSIIDGRKFLIVHSSTASVVSNLSSSLNIANSNKNSDILIISLDGTTVDKSEVILNEIINQFDVDGLNDRRLVSQRTIDFVNQRFKSLEKQLDSVETNKANYKRNNELTFITADATTATSGKIVATSDVFDVETQIALAKVLEQTIKADKKLNLLPANIGLTNNGINQLISDFNAAVLERDRLSVSSGVNNPGIQFLNSKLASLKLNTLESIKAYQQELEVSLSKNNYIKKSSDNKFSSIPYNEKVLRGIERQQNIKETLYLLLLQKREEAAINVAITSSSIKVIDYALSSSSPISPKKGNFYLIALLIGLLIPFLILYLSFLLDDKLHTKEDILKLTKNKVILAEIPHIITDDRITSSNDRSILGESFRILRTNLTYIFPLQKEKLAQTIMVTSTIKGEGKTFTALNLSISFSIMNKKVLLIGADMRNPQLHNYLTFKKNELGLQDYLHDITVDWHSTVKKSPLNNGLDIILSGTIPPNPAELLSNGRLDKLVAEARNEYDYIIIDTAPTLLVTDTLIISQIVDTTLYVVRADYTPKKILEFSVNLSEKGKLKNLAYVINNVGSNYKGYGYSYGYNYKYNYAYGYGYGYDNETGTKTSFFKRLLSKFKKG</sequence>
<name>A0ABV5GAS6_9FLAO</name>
<evidence type="ECO:0000256" key="10">
    <source>
        <dbReference type="SAM" id="Phobius"/>
    </source>
</evidence>
<dbReference type="Gene3D" id="3.40.50.300">
    <property type="entry name" value="P-loop containing nucleotide triphosphate hydrolases"/>
    <property type="match status" value="1"/>
</dbReference>
<dbReference type="InterPro" id="IPR027417">
    <property type="entry name" value="P-loop_NTPase"/>
</dbReference>
<keyword evidence="10" id="KW-0472">Membrane</keyword>
<dbReference type="PANTHER" id="PTHR32309:SF13">
    <property type="entry name" value="FERRIC ENTEROBACTIN TRANSPORT PROTEIN FEPE"/>
    <property type="match status" value="1"/>
</dbReference>
<evidence type="ECO:0000313" key="14">
    <source>
        <dbReference type="Proteomes" id="UP001589576"/>
    </source>
</evidence>
<evidence type="ECO:0000256" key="6">
    <source>
        <dbReference type="ARBA" id="ARBA00022840"/>
    </source>
</evidence>
<keyword evidence="4" id="KW-0547">Nucleotide-binding</keyword>
<dbReference type="RefSeq" id="WP_290284801.1">
    <property type="nucleotide sequence ID" value="NZ_JAUFQN010000019.1"/>
</dbReference>
<gene>
    <name evidence="13" type="ORF">ACFFUU_01100</name>
</gene>
<dbReference type="GO" id="GO:0004715">
    <property type="term" value="F:non-membrane spanning protein tyrosine kinase activity"/>
    <property type="evidence" value="ECO:0007669"/>
    <property type="project" value="UniProtKB-EC"/>
</dbReference>
<feature type="domain" description="AAA" evidence="11">
    <location>
        <begin position="580"/>
        <end position="707"/>
    </location>
</feature>
<evidence type="ECO:0000256" key="3">
    <source>
        <dbReference type="ARBA" id="ARBA00022679"/>
    </source>
</evidence>
<accession>A0ABV5GAS6</accession>
<evidence type="ECO:0000256" key="8">
    <source>
        <dbReference type="ARBA" id="ARBA00051245"/>
    </source>
</evidence>
<keyword evidence="14" id="KW-1185">Reference proteome</keyword>
<evidence type="ECO:0000256" key="5">
    <source>
        <dbReference type="ARBA" id="ARBA00022777"/>
    </source>
</evidence>
<dbReference type="Proteomes" id="UP001589576">
    <property type="component" value="Unassembled WGS sequence"/>
</dbReference>
<keyword evidence="7" id="KW-0829">Tyrosine-protein kinase</keyword>
<dbReference type="NCBIfam" id="TIGR01007">
    <property type="entry name" value="eps_fam"/>
    <property type="match status" value="1"/>
</dbReference>
<feature type="coiled-coil region" evidence="9">
    <location>
        <begin position="269"/>
        <end position="296"/>
    </location>
</feature>
<keyword evidence="9" id="KW-0175">Coiled coil</keyword>
<evidence type="ECO:0000256" key="2">
    <source>
        <dbReference type="ARBA" id="ARBA00011903"/>
    </source>
</evidence>
<keyword evidence="10" id="KW-1133">Transmembrane helix</keyword>
<keyword evidence="10" id="KW-0812">Transmembrane</keyword>
<comment type="caution">
    <text evidence="13">The sequence shown here is derived from an EMBL/GenBank/DDBJ whole genome shotgun (WGS) entry which is preliminary data.</text>
</comment>
<dbReference type="PANTHER" id="PTHR32309">
    <property type="entry name" value="TYROSINE-PROTEIN KINASE"/>
    <property type="match status" value="1"/>
</dbReference>
<dbReference type="InterPro" id="IPR005702">
    <property type="entry name" value="Wzc-like_C"/>
</dbReference>
<comment type="similarity">
    <text evidence="1">Belongs to the CpsD/CapB family.</text>
</comment>
<feature type="transmembrane region" description="Helical" evidence="10">
    <location>
        <begin position="493"/>
        <end position="515"/>
    </location>
</feature>
<dbReference type="Pfam" id="PF13614">
    <property type="entry name" value="AAA_31"/>
    <property type="match status" value="1"/>
</dbReference>
<evidence type="ECO:0000256" key="1">
    <source>
        <dbReference type="ARBA" id="ARBA00007316"/>
    </source>
</evidence>
<evidence type="ECO:0000256" key="9">
    <source>
        <dbReference type="SAM" id="Coils"/>
    </source>
</evidence>
<evidence type="ECO:0000256" key="4">
    <source>
        <dbReference type="ARBA" id="ARBA00022741"/>
    </source>
</evidence>
<dbReference type="InterPro" id="IPR050445">
    <property type="entry name" value="Bact_polysacc_biosynth/exp"/>
</dbReference>
<dbReference type="InterPro" id="IPR025669">
    <property type="entry name" value="AAA_dom"/>
</dbReference>
<keyword evidence="6" id="KW-0067">ATP-binding</keyword>
<evidence type="ECO:0000259" key="11">
    <source>
        <dbReference type="Pfam" id="PF13614"/>
    </source>
</evidence>
<dbReference type="Pfam" id="PF13807">
    <property type="entry name" value="GNVR"/>
    <property type="match status" value="1"/>
</dbReference>
<dbReference type="EMBL" id="JBHMFB010000003">
    <property type="protein sequence ID" value="MFB9088192.1"/>
    <property type="molecule type" value="Genomic_DNA"/>
</dbReference>
<comment type="catalytic activity">
    <reaction evidence="8">
        <text>L-tyrosyl-[protein] + ATP = O-phospho-L-tyrosyl-[protein] + ADP + H(+)</text>
        <dbReference type="Rhea" id="RHEA:10596"/>
        <dbReference type="Rhea" id="RHEA-COMP:10136"/>
        <dbReference type="Rhea" id="RHEA-COMP:20101"/>
        <dbReference type="ChEBI" id="CHEBI:15378"/>
        <dbReference type="ChEBI" id="CHEBI:30616"/>
        <dbReference type="ChEBI" id="CHEBI:46858"/>
        <dbReference type="ChEBI" id="CHEBI:61978"/>
        <dbReference type="ChEBI" id="CHEBI:456216"/>
        <dbReference type="EC" id="2.7.10.2"/>
    </reaction>
</comment>
<keyword evidence="3 13" id="KW-0808">Transferase</keyword>
<dbReference type="EC" id="2.7.10.2" evidence="2"/>
<evidence type="ECO:0000256" key="7">
    <source>
        <dbReference type="ARBA" id="ARBA00023137"/>
    </source>
</evidence>
<evidence type="ECO:0000313" key="13">
    <source>
        <dbReference type="EMBL" id="MFB9088192.1"/>
    </source>
</evidence>